<dbReference type="Proteomes" id="UP001500467">
    <property type="component" value="Unassembled WGS sequence"/>
</dbReference>
<protein>
    <recommendedName>
        <fullName evidence="3">Transposase</fullName>
    </recommendedName>
</protein>
<reference evidence="2" key="1">
    <citation type="journal article" date="2019" name="Int. J. Syst. Evol. Microbiol.">
        <title>The Global Catalogue of Microorganisms (GCM) 10K type strain sequencing project: providing services to taxonomists for standard genome sequencing and annotation.</title>
        <authorList>
            <consortium name="The Broad Institute Genomics Platform"/>
            <consortium name="The Broad Institute Genome Sequencing Center for Infectious Disease"/>
            <person name="Wu L."/>
            <person name="Ma J."/>
        </authorList>
    </citation>
    <scope>NUCLEOTIDE SEQUENCE [LARGE SCALE GENOMIC DNA]</scope>
    <source>
        <strain evidence="2">JCM 13022</strain>
    </source>
</reference>
<organism evidence="1 2">
    <name type="scientific">Prauserella alba</name>
    <dbReference type="NCBI Taxonomy" id="176898"/>
    <lineage>
        <taxon>Bacteria</taxon>
        <taxon>Bacillati</taxon>
        <taxon>Actinomycetota</taxon>
        <taxon>Actinomycetes</taxon>
        <taxon>Pseudonocardiales</taxon>
        <taxon>Pseudonocardiaceae</taxon>
        <taxon>Prauserella</taxon>
    </lineage>
</organism>
<comment type="caution">
    <text evidence="1">The sequence shown here is derived from an EMBL/GenBank/DDBJ whole genome shotgun (WGS) entry which is preliminary data.</text>
</comment>
<keyword evidence="2" id="KW-1185">Reference proteome</keyword>
<gene>
    <name evidence="1" type="ORF">GCM10009675_04200</name>
</gene>
<evidence type="ECO:0008006" key="3">
    <source>
        <dbReference type="Google" id="ProtNLM"/>
    </source>
</evidence>
<evidence type="ECO:0000313" key="2">
    <source>
        <dbReference type="Proteomes" id="UP001500467"/>
    </source>
</evidence>
<accession>A0ABP4FNB8</accession>
<name>A0ABP4FNB8_9PSEU</name>
<sequence>MLWCGPKRMLDDPGRLEPVLTGKGGNGRRAATMLRVIREAKPAMWNNVLGRNACTPSSRP</sequence>
<proteinExistence type="predicted"/>
<evidence type="ECO:0000313" key="1">
    <source>
        <dbReference type="EMBL" id="GAA1192812.1"/>
    </source>
</evidence>
<dbReference type="EMBL" id="BAAALM010000002">
    <property type="protein sequence ID" value="GAA1192812.1"/>
    <property type="molecule type" value="Genomic_DNA"/>
</dbReference>